<dbReference type="SUPFAM" id="SSF101874">
    <property type="entry name" value="YceI-like"/>
    <property type="match status" value="1"/>
</dbReference>
<feature type="domain" description="Lipid/polyisoprenoid-binding YceI-like" evidence="1">
    <location>
        <begin position="95"/>
        <end position="259"/>
    </location>
</feature>
<evidence type="ECO:0000313" key="2">
    <source>
        <dbReference type="EMBL" id="AAM35444.1"/>
    </source>
</evidence>
<name>A0AAI8ER18_XANAC</name>
<dbReference type="InterPro" id="IPR007372">
    <property type="entry name" value="Lipid/polyisoprenoid-bd_YceI"/>
</dbReference>
<dbReference type="PANTHER" id="PTHR34406:SF1">
    <property type="entry name" value="PROTEIN YCEI"/>
    <property type="match status" value="1"/>
</dbReference>
<proteinExistence type="predicted"/>
<dbReference type="EMBL" id="AE008923">
    <property type="protein sequence ID" value="AAM35444.1"/>
    <property type="molecule type" value="Genomic_DNA"/>
</dbReference>
<evidence type="ECO:0000259" key="1">
    <source>
        <dbReference type="SMART" id="SM00867"/>
    </source>
</evidence>
<dbReference type="Gene3D" id="2.40.128.110">
    <property type="entry name" value="Lipid/polyisoprenoid-binding, YceI-like"/>
    <property type="match status" value="1"/>
</dbReference>
<dbReference type="KEGG" id="xac:XAC0555"/>
<dbReference type="PANTHER" id="PTHR34406">
    <property type="entry name" value="PROTEIN YCEI"/>
    <property type="match status" value="1"/>
</dbReference>
<dbReference type="Proteomes" id="UP000000576">
    <property type="component" value="Chromosome"/>
</dbReference>
<evidence type="ECO:0000313" key="3">
    <source>
        <dbReference type="Proteomes" id="UP000000576"/>
    </source>
</evidence>
<protein>
    <recommendedName>
        <fullName evidence="1">Lipid/polyisoprenoid-binding YceI-like domain-containing protein</fullName>
    </recommendedName>
</protein>
<dbReference type="AlphaFoldDB" id="A0AAI8ER18"/>
<dbReference type="InterPro" id="IPR036761">
    <property type="entry name" value="TTHA0802/YceI-like_sf"/>
</dbReference>
<gene>
    <name evidence="2" type="ordered locus">XAC0555</name>
</gene>
<accession>A0AAI8ER18</accession>
<sequence>MRFLQSSSVCICPTRVVPTRLSSHGVPMKTTHKLLLPLALTLAIAACSKPAENTAAPAAETPAAATAPADAAAAPAPAPAAAASTAPAVEVASGTYTLDPSHTDVLAQWSHFGFSNPSAHFGNVDGTLVYDAADVTKSTVQVTLPLSGLNSFTAKFDEHLKSGDFFDAAKFPTATFKSTKVEAAGTNKLTVTGDLTIKGQTKPVVLDVTLNGAGEHPMKKVPAAGFDATTTIKRSDFGLGQYAPNVSDEVKIRITTEALQAKAGDAAAKDAAAK</sequence>
<dbReference type="SMART" id="SM00867">
    <property type="entry name" value="YceI"/>
    <property type="match status" value="1"/>
</dbReference>
<organism evidence="2 3">
    <name type="scientific">Xanthomonas axonopodis pv. citri (strain 306)</name>
    <dbReference type="NCBI Taxonomy" id="190486"/>
    <lineage>
        <taxon>Bacteria</taxon>
        <taxon>Pseudomonadati</taxon>
        <taxon>Pseudomonadota</taxon>
        <taxon>Gammaproteobacteria</taxon>
        <taxon>Lysobacterales</taxon>
        <taxon>Lysobacteraceae</taxon>
        <taxon>Xanthomonas</taxon>
    </lineage>
</organism>
<dbReference type="Pfam" id="PF04264">
    <property type="entry name" value="YceI"/>
    <property type="match status" value="1"/>
</dbReference>
<reference evidence="2 3" key="1">
    <citation type="journal article" date="2002" name="Nature">
        <title>Comparison of the genomes of two Xanthomonas pathogens with differing host specificities.</title>
        <authorList>
            <person name="da Silva A.C."/>
            <person name="Ferro J.A."/>
            <person name="Reinach F.C."/>
            <person name="Farah C.S."/>
            <person name="Furlan L.R."/>
            <person name="Quaggio R.B."/>
            <person name="Monteiro-Vitorello C.B."/>
            <person name="Van Sluys M.A."/>
            <person name="Almeida N.F."/>
            <person name="Alves L.M."/>
            <person name="do Amaral A.M."/>
            <person name="Bertolini M.C."/>
            <person name="Camargo L.E."/>
            <person name="Camarotte G."/>
            <person name="Cannavan F."/>
            <person name="Cardozo J."/>
            <person name="Chambergo F."/>
            <person name="Ciapina L.P."/>
            <person name="Cicarelli R.M."/>
            <person name="Coutinho L.L."/>
            <person name="Cursino-Santos J.R."/>
            <person name="El-Dorry H."/>
            <person name="Faria J.B."/>
            <person name="Ferreira A.J."/>
            <person name="Ferreira R.C."/>
            <person name="Ferro M.I."/>
            <person name="Formighieri E.F."/>
            <person name="Franco M.C."/>
            <person name="Greggio C.C."/>
            <person name="Gruber A."/>
            <person name="Katsuyama A.M."/>
            <person name="Kishi L.T."/>
            <person name="Leite R.P."/>
            <person name="Lemos E.G."/>
            <person name="Lemos M.V."/>
            <person name="Locali E.C."/>
            <person name="Machado M.A."/>
            <person name="Madeira A.M."/>
            <person name="Martinez-Rossi N.M."/>
            <person name="Martins E.C."/>
            <person name="Meidanis J."/>
            <person name="Menck C.F."/>
            <person name="Miyaki C.Y."/>
            <person name="Moon D.H."/>
            <person name="Moreira L.M."/>
            <person name="Novo M.T."/>
            <person name="Okura V.K."/>
            <person name="Oliveira M.C."/>
            <person name="Oliveira V.R."/>
            <person name="Pereira H.A."/>
            <person name="Rossi A."/>
            <person name="Sena J.A."/>
            <person name="Silva C."/>
            <person name="de Souza R.F."/>
            <person name="Spinola L.A."/>
            <person name="Takita M.A."/>
            <person name="Tamura R.E."/>
            <person name="Teixeira E.C."/>
            <person name="Tezza R.I."/>
            <person name="Trindade dos Santos M."/>
            <person name="Truffi D."/>
            <person name="Tsai S.M."/>
            <person name="White F.F."/>
            <person name="Setubal J.C."/>
            <person name="Kitajima J.P."/>
        </authorList>
    </citation>
    <scope>NUCLEOTIDE SEQUENCE [LARGE SCALE GENOMIC DNA]</scope>
    <source>
        <strain evidence="2 3">306</strain>
    </source>
</reference>